<dbReference type="AlphaFoldDB" id="A0A7K9LER3"/>
<evidence type="ECO:0000313" key="2">
    <source>
        <dbReference type="Proteomes" id="UP000583164"/>
    </source>
</evidence>
<comment type="caution">
    <text evidence="1">The sequence shown here is derived from an EMBL/GenBank/DDBJ whole genome shotgun (WGS) entry which is preliminary data.</text>
</comment>
<feature type="non-terminal residue" evidence="1">
    <location>
        <position position="1"/>
    </location>
</feature>
<proteinExistence type="predicted"/>
<name>A0A7K9LER3_9PASS</name>
<sequence>EDCIDCVQAVIQAVVAQLQQEMEEPSLDSSLRMLDMTGLLAGISIWSITVDLAKACVEVSKHQEEFQRRGPKRHKGCSGAAMA</sequence>
<dbReference type="OrthoDB" id="6479713at2759"/>
<dbReference type="EMBL" id="VWZS01007738">
    <property type="protein sequence ID" value="NXH61259.1"/>
    <property type="molecule type" value="Genomic_DNA"/>
</dbReference>
<protein>
    <submittedName>
        <fullName evidence="1">LRC14 protein</fullName>
    </submittedName>
</protein>
<gene>
    <name evidence="1" type="primary">Lrrc14_5</name>
    <name evidence="1" type="ORF">RHAINO_R15825</name>
</gene>
<organism evidence="1 2">
    <name type="scientific">Rhabdornis inornatus</name>
    <dbReference type="NCBI Taxonomy" id="237438"/>
    <lineage>
        <taxon>Eukaryota</taxon>
        <taxon>Metazoa</taxon>
        <taxon>Chordata</taxon>
        <taxon>Craniata</taxon>
        <taxon>Vertebrata</taxon>
        <taxon>Euteleostomi</taxon>
        <taxon>Archelosauria</taxon>
        <taxon>Archosauria</taxon>
        <taxon>Dinosauria</taxon>
        <taxon>Saurischia</taxon>
        <taxon>Theropoda</taxon>
        <taxon>Coelurosauria</taxon>
        <taxon>Aves</taxon>
        <taxon>Neognathae</taxon>
        <taxon>Neoaves</taxon>
        <taxon>Telluraves</taxon>
        <taxon>Australaves</taxon>
        <taxon>Passeriformes</taxon>
        <taxon>Rhabdornithidae</taxon>
        <taxon>Rhabdornis</taxon>
    </lineage>
</organism>
<evidence type="ECO:0000313" key="1">
    <source>
        <dbReference type="EMBL" id="NXH61259.1"/>
    </source>
</evidence>
<feature type="non-terminal residue" evidence="1">
    <location>
        <position position="83"/>
    </location>
</feature>
<keyword evidence="2" id="KW-1185">Reference proteome</keyword>
<reference evidence="1 2" key="1">
    <citation type="submission" date="2019-09" db="EMBL/GenBank/DDBJ databases">
        <title>Bird 10,000 Genomes (B10K) Project - Family phase.</title>
        <authorList>
            <person name="Zhang G."/>
        </authorList>
    </citation>
    <scope>NUCLEOTIDE SEQUENCE [LARGE SCALE GENOMIC DNA]</scope>
    <source>
        <strain evidence="1">B10K-DU-001-29</strain>
        <tissue evidence="1">Muscle</tissue>
    </source>
</reference>
<accession>A0A7K9LER3</accession>
<dbReference type="Proteomes" id="UP000583164">
    <property type="component" value="Unassembled WGS sequence"/>
</dbReference>